<dbReference type="EMBL" id="JACIIK010000003">
    <property type="protein sequence ID" value="MBB6200872.1"/>
    <property type="molecule type" value="Genomic_DNA"/>
</dbReference>
<keyword evidence="1" id="KW-0812">Transmembrane</keyword>
<gene>
    <name evidence="2" type="ORF">GGD69_001721</name>
</gene>
<sequence length="161" mass="16177">MVAGPAARNPQPLRAGGVACAMFFTAVDVQFAARKWPVARVFAASALATILSMICVVLAIHASLVSALIASALLDGTGHGFGQSGGLTPIGLHVPDTHRAKANAVISIGGYIPAGPLPVATGYLIDRVGLASAGTSFALMLAVTAPVGGTLALRRAEQHDA</sequence>
<feature type="transmembrane region" description="Helical" evidence="1">
    <location>
        <begin position="12"/>
        <end position="29"/>
    </location>
</feature>
<keyword evidence="1" id="KW-1133">Transmembrane helix</keyword>
<dbReference type="SUPFAM" id="SSF103473">
    <property type="entry name" value="MFS general substrate transporter"/>
    <property type="match status" value="1"/>
</dbReference>
<reference evidence="2 3" key="1">
    <citation type="submission" date="2020-08" db="EMBL/GenBank/DDBJ databases">
        <title>Genomic Encyclopedia of Type Strains, Phase IV (KMG-V): Genome sequencing to study the core and pangenomes of soil and plant-associated prokaryotes.</title>
        <authorList>
            <person name="Whitman W."/>
        </authorList>
    </citation>
    <scope>NUCLEOTIDE SEQUENCE [LARGE SCALE GENOMIC DNA]</scope>
    <source>
        <strain evidence="2 3">SEMIA 4013</strain>
    </source>
</reference>
<dbReference type="Proteomes" id="UP000518681">
    <property type="component" value="Unassembled WGS sequence"/>
</dbReference>
<evidence type="ECO:0000313" key="2">
    <source>
        <dbReference type="EMBL" id="MBB6200872.1"/>
    </source>
</evidence>
<accession>A0AAW3UTW7</accession>
<evidence type="ECO:0000256" key="1">
    <source>
        <dbReference type="SAM" id="Phobius"/>
    </source>
</evidence>
<feature type="transmembrane region" description="Helical" evidence="1">
    <location>
        <begin position="41"/>
        <end position="74"/>
    </location>
</feature>
<comment type="caution">
    <text evidence="2">The sequence shown here is derived from an EMBL/GenBank/DDBJ whole genome shotgun (WGS) entry which is preliminary data.</text>
</comment>
<dbReference type="RefSeq" id="WP_183797442.1">
    <property type="nucleotide sequence ID" value="NZ_JACIII010000004.1"/>
</dbReference>
<protein>
    <submittedName>
        <fullName evidence="2">Cyanate permease</fullName>
    </submittedName>
</protein>
<keyword evidence="1" id="KW-0472">Membrane</keyword>
<proteinExistence type="predicted"/>
<evidence type="ECO:0000313" key="3">
    <source>
        <dbReference type="Proteomes" id="UP000518681"/>
    </source>
</evidence>
<dbReference type="AlphaFoldDB" id="A0AAW3UTW7"/>
<dbReference type="Gene3D" id="1.20.1250.20">
    <property type="entry name" value="MFS general substrate transporter like domains"/>
    <property type="match status" value="1"/>
</dbReference>
<organism evidence="2 3">
    <name type="scientific">Paraburkholderia fungorum</name>
    <dbReference type="NCBI Taxonomy" id="134537"/>
    <lineage>
        <taxon>Bacteria</taxon>
        <taxon>Pseudomonadati</taxon>
        <taxon>Pseudomonadota</taxon>
        <taxon>Betaproteobacteria</taxon>
        <taxon>Burkholderiales</taxon>
        <taxon>Burkholderiaceae</taxon>
        <taxon>Paraburkholderia</taxon>
    </lineage>
</organism>
<feature type="transmembrane region" description="Helical" evidence="1">
    <location>
        <begin position="130"/>
        <end position="153"/>
    </location>
</feature>
<name>A0AAW3UTW7_9BURK</name>
<dbReference type="InterPro" id="IPR036259">
    <property type="entry name" value="MFS_trans_sf"/>
</dbReference>